<organism evidence="10 11">
    <name type="scientific">Nakamurella leprariae</name>
    <dbReference type="NCBI Taxonomy" id="2803911"/>
    <lineage>
        <taxon>Bacteria</taxon>
        <taxon>Bacillati</taxon>
        <taxon>Actinomycetota</taxon>
        <taxon>Actinomycetes</taxon>
        <taxon>Nakamurellales</taxon>
        <taxon>Nakamurellaceae</taxon>
        <taxon>Nakamurella</taxon>
    </lineage>
</organism>
<feature type="transmembrane region" description="Helical" evidence="8">
    <location>
        <begin position="264"/>
        <end position="286"/>
    </location>
</feature>
<dbReference type="PANTHER" id="PTHR23502:SF132">
    <property type="entry name" value="POLYAMINE TRANSPORTER 2-RELATED"/>
    <property type="match status" value="1"/>
</dbReference>
<dbReference type="EMBL" id="JAERWK010000005">
    <property type="protein sequence ID" value="MBM9466372.1"/>
    <property type="molecule type" value="Genomic_DNA"/>
</dbReference>
<keyword evidence="5 8" id="KW-0812">Transmembrane</keyword>
<feature type="transmembrane region" description="Helical" evidence="8">
    <location>
        <begin position="320"/>
        <end position="344"/>
    </location>
</feature>
<keyword evidence="3" id="KW-0813">Transport</keyword>
<dbReference type="GO" id="GO:1990961">
    <property type="term" value="P:xenobiotic detoxification by transmembrane export across the plasma membrane"/>
    <property type="evidence" value="ECO:0007669"/>
    <property type="project" value="InterPro"/>
</dbReference>
<feature type="transmembrane region" description="Helical" evidence="8">
    <location>
        <begin position="57"/>
        <end position="78"/>
    </location>
</feature>
<feature type="transmembrane region" description="Helical" evidence="8">
    <location>
        <begin position="118"/>
        <end position="135"/>
    </location>
</feature>
<dbReference type="InterPro" id="IPR011701">
    <property type="entry name" value="MFS"/>
</dbReference>
<comment type="similarity">
    <text evidence="2">Belongs to the major facilitator superfamily. Bcr/CmlA family.</text>
</comment>
<dbReference type="CDD" id="cd17320">
    <property type="entry name" value="MFS_MdfA_MDR_like"/>
    <property type="match status" value="1"/>
</dbReference>
<dbReference type="InterPro" id="IPR036259">
    <property type="entry name" value="MFS_trans_sf"/>
</dbReference>
<evidence type="ECO:0000313" key="10">
    <source>
        <dbReference type="EMBL" id="MBM9466372.1"/>
    </source>
</evidence>
<keyword evidence="11" id="KW-1185">Reference proteome</keyword>
<keyword evidence="4" id="KW-1003">Cell membrane</keyword>
<dbReference type="NCBIfam" id="TIGR00710">
    <property type="entry name" value="efflux_Bcr_CflA"/>
    <property type="match status" value="1"/>
</dbReference>
<sequence>MSRPAPRPAGTVPTPPERISAGFVVLMGALIAVAPFTIDLYLAAFPQITSDLRTEPAAVQLTLTTTLAGLAVGQLIIGSLSDALGRRRPLIAGLVLYVLVSLAVALVSSVALLAVLRFLQGFAAAAGTVLVMAMVRDRYSGVRMGKVIARMQLVMGVAPVLAPVIGAQVLRFGDWRLLFLGLAALGVALVLLATFVLGESLPPERRRSGGLRPALRSYRELLGDGGFIGLALLNGLAFGALFTYVSSSSFVFQEGFGLSTQQFALVFAAGSIGIISGTQLSGFLVGRVAPRRMIQIGISADIAAAAALLVVALAGGGPVAVAAMMVVILFLTGCVLPSVPVLALDANAHRAGSAAALLGAIQFGVGSAVAPLSGLFGATTATSMALVLLIALTLAGVLVLVLRNRMQLRPTERTLDSSPVPH</sequence>
<dbReference type="GO" id="GO:0005886">
    <property type="term" value="C:plasma membrane"/>
    <property type="evidence" value="ECO:0007669"/>
    <property type="project" value="UniProtKB-SubCell"/>
</dbReference>
<feature type="transmembrane region" description="Helical" evidence="8">
    <location>
        <begin position="177"/>
        <end position="201"/>
    </location>
</feature>
<feature type="transmembrane region" description="Helical" evidence="8">
    <location>
        <begin position="221"/>
        <end position="244"/>
    </location>
</feature>
<evidence type="ECO:0000256" key="8">
    <source>
        <dbReference type="SAM" id="Phobius"/>
    </source>
</evidence>
<feature type="transmembrane region" description="Helical" evidence="8">
    <location>
        <begin position="21"/>
        <end position="45"/>
    </location>
</feature>
<comment type="caution">
    <text evidence="10">The sequence shown here is derived from an EMBL/GenBank/DDBJ whole genome shotgun (WGS) entry which is preliminary data.</text>
</comment>
<evidence type="ECO:0000256" key="5">
    <source>
        <dbReference type="ARBA" id="ARBA00022692"/>
    </source>
</evidence>
<dbReference type="AlphaFoldDB" id="A0A938YDC6"/>
<reference evidence="10" key="1">
    <citation type="submission" date="2021-01" db="EMBL/GenBank/DDBJ databases">
        <title>YIM 132084 draft genome.</title>
        <authorList>
            <person name="An D."/>
        </authorList>
    </citation>
    <scope>NUCLEOTIDE SEQUENCE</scope>
    <source>
        <strain evidence="10">YIM 132084</strain>
    </source>
</reference>
<feature type="transmembrane region" description="Helical" evidence="8">
    <location>
        <begin position="293"/>
        <end position="314"/>
    </location>
</feature>
<feature type="transmembrane region" description="Helical" evidence="8">
    <location>
        <begin position="147"/>
        <end position="165"/>
    </location>
</feature>
<evidence type="ECO:0000256" key="3">
    <source>
        <dbReference type="ARBA" id="ARBA00022448"/>
    </source>
</evidence>
<accession>A0A938YDC6</accession>
<dbReference type="InterPro" id="IPR004812">
    <property type="entry name" value="Efflux_drug-R_Bcr/CmlA"/>
</dbReference>
<gene>
    <name evidence="10" type="ORF">JL106_03650</name>
</gene>
<evidence type="ECO:0000313" key="11">
    <source>
        <dbReference type="Proteomes" id="UP000663792"/>
    </source>
</evidence>
<evidence type="ECO:0000259" key="9">
    <source>
        <dbReference type="PROSITE" id="PS50850"/>
    </source>
</evidence>
<feature type="domain" description="Major facilitator superfamily (MFS) profile" evidence="9">
    <location>
        <begin position="21"/>
        <end position="407"/>
    </location>
</feature>
<dbReference type="InterPro" id="IPR020846">
    <property type="entry name" value="MFS_dom"/>
</dbReference>
<dbReference type="RefSeq" id="WP_205259316.1">
    <property type="nucleotide sequence ID" value="NZ_JAERWK010000005.1"/>
</dbReference>
<keyword evidence="7 8" id="KW-0472">Membrane</keyword>
<evidence type="ECO:0000256" key="1">
    <source>
        <dbReference type="ARBA" id="ARBA00004651"/>
    </source>
</evidence>
<dbReference type="Pfam" id="PF07690">
    <property type="entry name" value="MFS_1"/>
    <property type="match status" value="1"/>
</dbReference>
<dbReference type="PANTHER" id="PTHR23502">
    <property type="entry name" value="MAJOR FACILITATOR SUPERFAMILY"/>
    <property type="match status" value="1"/>
</dbReference>
<keyword evidence="6 8" id="KW-1133">Transmembrane helix</keyword>
<dbReference type="Gene3D" id="1.20.1720.10">
    <property type="entry name" value="Multidrug resistance protein D"/>
    <property type="match status" value="1"/>
</dbReference>
<evidence type="ECO:0000256" key="6">
    <source>
        <dbReference type="ARBA" id="ARBA00022989"/>
    </source>
</evidence>
<dbReference type="GO" id="GO:0042910">
    <property type="term" value="F:xenobiotic transmembrane transporter activity"/>
    <property type="evidence" value="ECO:0007669"/>
    <property type="project" value="InterPro"/>
</dbReference>
<dbReference type="Proteomes" id="UP000663792">
    <property type="component" value="Unassembled WGS sequence"/>
</dbReference>
<name>A0A938YDC6_9ACTN</name>
<comment type="subcellular location">
    <subcellularLocation>
        <location evidence="1">Cell membrane</location>
        <topology evidence="1">Multi-pass membrane protein</topology>
    </subcellularLocation>
</comment>
<dbReference type="PROSITE" id="PS50850">
    <property type="entry name" value="MFS"/>
    <property type="match status" value="1"/>
</dbReference>
<evidence type="ECO:0000256" key="2">
    <source>
        <dbReference type="ARBA" id="ARBA00006236"/>
    </source>
</evidence>
<proteinExistence type="inferred from homology"/>
<feature type="transmembrane region" description="Helical" evidence="8">
    <location>
        <begin position="356"/>
        <end position="378"/>
    </location>
</feature>
<protein>
    <submittedName>
        <fullName evidence="10">Multidrug effflux MFS transporter</fullName>
    </submittedName>
</protein>
<dbReference type="SUPFAM" id="SSF103473">
    <property type="entry name" value="MFS general substrate transporter"/>
    <property type="match status" value="1"/>
</dbReference>
<feature type="transmembrane region" description="Helical" evidence="8">
    <location>
        <begin position="384"/>
        <end position="402"/>
    </location>
</feature>
<feature type="transmembrane region" description="Helical" evidence="8">
    <location>
        <begin position="90"/>
        <end position="112"/>
    </location>
</feature>
<evidence type="ECO:0000256" key="7">
    <source>
        <dbReference type="ARBA" id="ARBA00023136"/>
    </source>
</evidence>
<evidence type="ECO:0000256" key="4">
    <source>
        <dbReference type="ARBA" id="ARBA00022475"/>
    </source>
</evidence>